<proteinExistence type="inferred from homology"/>
<sequence>MAATEGCRIVKRICDESFNLFKWLHEADIGVYKESQYHLEQTETLKQKLDSIKALFRSLRLVYEDCNRNGKIDDQEIKELLFSDNNEAKSTQRDSDKDGLTMERQELEERIKEKNQQLKIVIDQLRETTNNSNSNMFIFHTSTCNVIILSHSDFLCSKSCND</sequence>
<dbReference type="FunCoup" id="B3S1Z6">
    <property type="interactions" value="1376"/>
</dbReference>
<dbReference type="OrthoDB" id="10067025at2759"/>
<evidence type="ECO:0000313" key="11">
    <source>
        <dbReference type="EMBL" id="EDV23277.1"/>
    </source>
</evidence>
<dbReference type="CTD" id="6755717"/>
<keyword evidence="7" id="KW-0539">Nucleus</keyword>
<comment type="subcellular location">
    <subcellularLocation>
        <location evidence="1">Nucleus</location>
    </subcellularLocation>
</comment>
<dbReference type="GeneID" id="6755717"/>
<keyword evidence="5" id="KW-0010">Activator</keyword>
<name>B3S1Z6_TRIAD</name>
<dbReference type="PANTHER" id="PTHR31705:SF4">
    <property type="entry name" value="MEDIATOR OF RNA POLYMERASE II TRANSCRIPTION SUBUNIT 30"/>
    <property type="match status" value="1"/>
</dbReference>
<evidence type="ECO:0000256" key="8">
    <source>
        <dbReference type="ARBA" id="ARBA00025687"/>
    </source>
</evidence>
<evidence type="ECO:0000256" key="2">
    <source>
        <dbReference type="ARBA" id="ARBA00010606"/>
    </source>
</evidence>
<reference evidence="11 12" key="1">
    <citation type="journal article" date="2008" name="Nature">
        <title>The Trichoplax genome and the nature of placozoans.</title>
        <authorList>
            <person name="Srivastava M."/>
            <person name="Begovic E."/>
            <person name="Chapman J."/>
            <person name="Putnam N.H."/>
            <person name="Hellsten U."/>
            <person name="Kawashima T."/>
            <person name="Kuo A."/>
            <person name="Mitros T."/>
            <person name="Salamov A."/>
            <person name="Carpenter M.L."/>
            <person name="Signorovitch A.Y."/>
            <person name="Moreno M.A."/>
            <person name="Kamm K."/>
            <person name="Grimwood J."/>
            <person name="Schmutz J."/>
            <person name="Shapiro H."/>
            <person name="Grigoriev I.V."/>
            <person name="Buss L.W."/>
            <person name="Schierwater B."/>
            <person name="Dellaporta S.L."/>
            <person name="Rokhsar D.S."/>
        </authorList>
    </citation>
    <scope>NUCLEOTIDE SEQUENCE [LARGE SCALE GENOMIC DNA]</scope>
    <source>
        <strain evidence="11 12">Grell-BS-1999</strain>
    </source>
</reference>
<protein>
    <recommendedName>
        <fullName evidence="3">Mediator of RNA polymerase II transcription subunit 30</fullName>
    </recommendedName>
    <alternativeName>
        <fullName evidence="9">Mediator complex subunit 30</fullName>
    </alternativeName>
</protein>
<evidence type="ECO:0000256" key="6">
    <source>
        <dbReference type="ARBA" id="ARBA00023163"/>
    </source>
</evidence>
<dbReference type="Proteomes" id="UP000009022">
    <property type="component" value="Unassembled WGS sequence"/>
</dbReference>
<dbReference type="InParanoid" id="B3S1Z6"/>
<dbReference type="GO" id="GO:0045893">
    <property type="term" value="P:positive regulation of DNA-templated transcription"/>
    <property type="evidence" value="ECO:0000318"/>
    <property type="project" value="GO_Central"/>
</dbReference>
<gene>
    <name evidence="11" type="ORF">TRIADDRAFT_58394</name>
</gene>
<dbReference type="PANTHER" id="PTHR31705">
    <property type="entry name" value="MEDIATOR OF RNA POLYMERASE II TRANSCRIPTION SUBUNIT 30"/>
    <property type="match status" value="1"/>
</dbReference>
<dbReference type="InterPro" id="IPR021019">
    <property type="entry name" value="Mediator_Med30_met"/>
</dbReference>
<dbReference type="KEGG" id="tad:TRIADDRAFT_58394"/>
<dbReference type="PROSITE" id="PS00018">
    <property type="entry name" value="EF_HAND_1"/>
    <property type="match status" value="1"/>
</dbReference>
<evidence type="ECO:0000256" key="9">
    <source>
        <dbReference type="ARBA" id="ARBA00031981"/>
    </source>
</evidence>
<dbReference type="STRING" id="10228.B3S1Z6"/>
<keyword evidence="12" id="KW-1185">Reference proteome</keyword>
<evidence type="ECO:0000256" key="5">
    <source>
        <dbReference type="ARBA" id="ARBA00023159"/>
    </source>
</evidence>
<dbReference type="EMBL" id="DS985247">
    <property type="protein sequence ID" value="EDV23277.1"/>
    <property type="molecule type" value="Genomic_DNA"/>
</dbReference>
<feature type="coiled-coil region" evidence="10">
    <location>
        <begin position="97"/>
        <end position="131"/>
    </location>
</feature>
<evidence type="ECO:0000256" key="1">
    <source>
        <dbReference type="ARBA" id="ARBA00004123"/>
    </source>
</evidence>
<keyword evidence="6" id="KW-0804">Transcription</keyword>
<dbReference type="HOGENOM" id="CLU_1637590_0_0_1"/>
<evidence type="ECO:0000256" key="10">
    <source>
        <dbReference type="SAM" id="Coils"/>
    </source>
</evidence>
<dbReference type="AlphaFoldDB" id="B3S1Z6"/>
<dbReference type="PhylomeDB" id="B3S1Z6"/>
<evidence type="ECO:0000256" key="7">
    <source>
        <dbReference type="ARBA" id="ARBA00023242"/>
    </source>
</evidence>
<evidence type="ECO:0000313" key="12">
    <source>
        <dbReference type="Proteomes" id="UP000009022"/>
    </source>
</evidence>
<keyword evidence="10" id="KW-0175">Coiled coil</keyword>
<dbReference type="Pfam" id="PF11315">
    <property type="entry name" value="Med30"/>
    <property type="match status" value="1"/>
</dbReference>
<evidence type="ECO:0000256" key="3">
    <source>
        <dbReference type="ARBA" id="ARBA00019664"/>
    </source>
</evidence>
<comment type="function">
    <text evidence="8">Component of the Mediator complex, a coactivator involved in the regulated transcription of nearly all RNA polymerase II-dependent genes. Mediator functions as a bridge to convey information from gene-specific regulatory proteins to the basal RNA polymerase II transcription machinery. Mediator is recruited to promoters by direct interactions with regulatory proteins and serves as a scaffold for the assembly of a functional preinitiation complex with RNA polymerase II and the general transcription factors.</text>
</comment>
<keyword evidence="4" id="KW-0805">Transcription regulation</keyword>
<organism evidence="11 12">
    <name type="scientific">Trichoplax adhaerens</name>
    <name type="common">Trichoplax reptans</name>
    <dbReference type="NCBI Taxonomy" id="10228"/>
    <lineage>
        <taxon>Eukaryota</taxon>
        <taxon>Metazoa</taxon>
        <taxon>Placozoa</taxon>
        <taxon>Uniplacotomia</taxon>
        <taxon>Trichoplacea</taxon>
        <taxon>Trichoplacidae</taxon>
        <taxon>Trichoplax</taxon>
    </lineage>
</organism>
<dbReference type="GO" id="GO:0016592">
    <property type="term" value="C:mediator complex"/>
    <property type="evidence" value="ECO:0000318"/>
    <property type="project" value="GO_Central"/>
</dbReference>
<dbReference type="RefSeq" id="XP_002114187.1">
    <property type="nucleotide sequence ID" value="XM_002114151.1"/>
</dbReference>
<evidence type="ECO:0000256" key="4">
    <source>
        <dbReference type="ARBA" id="ARBA00023015"/>
    </source>
</evidence>
<comment type="similarity">
    <text evidence="2">Belongs to the Mediator complex subunit 30 family.</text>
</comment>
<dbReference type="GO" id="GO:0003712">
    <property type="term" value="F:transcription coregulator activity"/>
    <property type="evidence" value="ECO:0000318"/>
    <property type="project" value="GO_Central"/>
</dbReference>
<dbReference type="InterPro" id="IPR018247">
    <property type="entry name" value="EF_Hand_1_Ca_BS"/>
</dbReference>
<accession>B3S1Z6</accession>